<dbReference type="PROSITE" id="PS01148">
    <property type="entry name" value="UPF0033"/>
    <property type="match status" value="1"/>
</dbReference>
<comment type="similarity">
    <text evidence="1">Belongs to the sulfur carrier protein TusA family.</text>
</comment>
<proteinExistence type="inferred from homology"/>
<dbReference type="Pfam" id="PF01206">
    <property type="entry name" value="TusA"/>
    <property type="match status" value="1"/>
</dbReference>
<evidence type="ECO:0000256" key="1">
    <source>
        <dbReference type="ARBA" id="ARBA00008984"/>
    </source>
</evidence>
<dbReference type="GeneID" id="93118881"/>
<comment type="caution">
    <text evidence="3">The sequence shown here is derived from an EMBL/GenBank/DDBJ whole genome shotgun (WGS) entry which is preliminary data.</text>
</comment>
<accession>A0A158M5R0</accession>
<dbReference type="GO" id="GO:0016740">
    <property type="term" value="F:transferase activity"/>
    <property type="evidence" value="ECO:0007669"/>
    <property type="project" value="UniProtKB-KW"/>
</dbReference>
<dbReference type="EMBL" id="JFZZ01000068">
    <property type="protein sequence ID" value="KAK90879.1"/>
    <property type="molecule type" value="Genomic_DNA"/>
</dbReference>
<evidence type="ECO:0000313" key="3">
    <source>
        <dbReference type="EMBL" id="KAK90879.1"/>
    </source>
</evidence>
<evidence type="ECO:0000313" key="4">
    <source>
        <dbReference type="Proteomes" id="UP000026682"/>
    </source>
</evidence>
<dbReference type="PANTHER" id="PTHR33279:SF6">
    <property type="entry name" value="SULFUR CARRIER PROTEIN YEDF-RELATED"/>
    <property type="match status" value="1"/>
</dbReference>
<reference evidence="3 4" key="1">
    <citation type="submission" date="2014-03" db="EMBL/GenBank/DDBJ databases">
        <title>Genome sequence of Bordetella holmseii.</title>
        <authorList>
            <person name="Harvill E."/>
            <person name="Goodfield L.L."/>
            <person name="Ivanov Y."/>
            <person name="Meyer J.A."/>
            <person name="Newth C."/>
            <person name="Cassiday P."/>
            <person name="Tondella M.L."/>
            <person name="Liao P."/>
            <person name="Zimmerman J."/>
            <person name="Meert K."/>
            <person name="Wessel D."/>
            <person name="Berger J."/>
            <person name="Dean J.M."/>
            <person name="Holubkov R."/>
            <person name="Burr J."/>
            <person name="Liu T."/>
            <person name="Brinkac L.M."/>
            <person name="Sanka R."/>
            <person name="Kim M."/>
            <person name="Losada L."/>
        </authorList>
    </citation>
    <scope>NUCLEOTIDE SEQUENCE [LARGE SCALE GENOMIC DNA]</scope>
    <source>
        <strain evidence="3 4">CDC-H585-BH</strain>
    </source>
</reference>
<dbReference type="PATRIC" id="fig|1331206.3.peg.1862"/>
<name>A0A158M5R0_9BORD</name>
<dbReference type="SUPFAM" id="SSF64307">
    <property type="entry name" value="SirA-like"/>
    <property type="match status" value="1"/>
</dbReference>
<dbReference type="STRING" id="35814.BBB42_14920"/>
<gene>
    <name evidence="3" type="ORF">L497_2378</name>
</gene>
<dbReference type="InterPro" id="IPR036868">
    <property type="entry name" value="TusA-like_sf"/>
</dbReference>
<dbReference type="Proteomes" id="UP000026682">
    <property type="component" value="Unassembled WGS sequence"/>
</dbReference>
<dbReference type="CDD" id="cd00291">
    <property type="entry name" value="SirA_YedF_YeeD"/>
    <property type="match status" value="1"/>
</dbReference>
<feature type="domain" description="UPF0033" evidence="2">
    <location>
        <begin position="15"/>
        <end position="39"/>
    </location>
</feature>
<sequence>MSDSDFAALPVASELDVSGLTCPLPILRAKKALTQLESGQTLRVITTDPKAERDFQAFCQQSGNLLLGQDVQGDSIAHYVRRR</sequence>
<protein>
    <submittedName>
        <fullName evidence="3">Sulfurtransferase TusA</fullName>
    </submittedName>
</protein>
<dbReference type="InterPro" id="IPR001455">
    <property type="entry name" value="TusA-like"/>
</dbReference>
<keyword evidence="3" id="KW-0808">Transferase</keyword>
<dbReference type="AlphaFoldDB" id="A0A158M5R0"/>
<organism evidence="3 4">
    <name type="scientific">Bordetella holmesii CDC-H585-BH</name>
    <dbReference type="NCBI Taxonomy" id="1331206"/>
    <lineage>
        <taxon>Bacteria</taxon>
        <taxon>Pseudomonadati</taxon>
        <taxon>Pseudomonadota</taxon>
        <taxon>Betaproteobacteria</taxon>
        <taxon>Burkholderiales</taxon>
        <taxon>Alcaligenaceae</taxon>
        <taxon>Bordetella</taxon>
    </lineage>
</organism>
<dbReference type="RefSeq" id="WP_005015899.1">
    <property type="nucleotide sequence ID" value="NZ_JFZZ01000068.1"/>
</dbReference>
<dbReference type="PANTHER" id="PTHR33279">
    <property type="entry name" value="SULFUR CARRIER PROTEIN YEDF-RELATED"/>
    <property type="match status" value="1"/>
</dbReference>
<evidence type="ECO:0000259" key="2">
    <source>
        <dbReference type="PROSITE" id="PS01148"/>
    </source>
</evidence>
<dbReference type="Gene3D" id="3.30.110.40">
    <property type="entry name" value="TusA-like domain"/>
    <property type="match status" value="1"/>
</dbReference>